<dbReference type="Proteomes" id="UP000030512">
    <property type="component" value="Chromosome"/>
</dbReference>
<dbReference type="InterPro" id="IPR004119">
    <property type="entry name" value="EcKL"/>
</dbReference>
<dbReference type="Pfam" id="PF02958">
    <property type="entry name" value="EcKL"/>
    <property type="match status" value="1"/>
</dbReference>
<dbReference type="AlphaFoldDB" id="A0A140E4U9"/>
<dbReference type="EMBL" id="CP014476">
    <property type="protein sequence ID" value="AMK75423.1"/>
    <property type="molecule type" value="Genomic_DNA"/>
</dbReference>
<dbReference type="PANTHER" id="PTHR11012:SF30">
    <property type="entry name" value="PROTEIN KINASE-LIKE DOMAIN-CONTAINING"/>
    <property type="match status" value="1"/>
</dbReference>
<dbReference type="KEGG" id="mdn:JT25_002780"/>
<dbReference type="SMART" id="SM00587">
    <property type="entry name" value="CHK"/>
    <property type="match status" value="1"/>
</dbReference>
<dbReference type="PANTHER" id="PTHR11012">
    <property type="entry name" value="PROTEIN KINASE-LIKE DOMAIN-CONTAINING"/>
    <property type="match status" value="1"/>
</dbReference>
<dbReference type="OrthoDB" id="3806873at2"/>
<dbReference type="GO" id="GO:0016740">
    <property type="term" value="F:transferase activity"/>
    <property type="evidence" value="ECO:0007669"/>
    <property type="project" value="UniProtKB-KW"/>
</dbReference>
<dbReference type="RefSeq" id="WP_036276763.1">
    <property type="nucleotide sequence ID" value="NZ_CP014476.1"/>
</dbReference>
<sequence length="358" mass="40396">MKQNILVHRPTDLSRRWAQGIVNHYAADAKVSDISIQSVSVGTSTRLRVLVNHDAPHIVPLRWFVKTPSLAIKSRIITALPRLLHKEVHFYQSLSKASPVKLPHILAAQTRCCHGSTLVMTDLAESGFTPGQPDDALSIHQARQVIKQLARFHAHYWNNRQLLQTHRWLSGFNNRAEHYMGNLLAVPLMKQGLKLAVNLVPINLHKPALHYAANRHRITQSLATGPQTLVHHDCHPGNLFWQDEQPGFLDWQLVRMGEGIGDVAYFLATSLKPDCRRAHEAELLNLYRESLTKHGVEEIDDKNLYQRYRAHLSYAFEAMIVTLAVGGMMERSSNIELIKRTSAAVYDHDSLVALSVGS</sequence>
<gene>
    <name evidence="2" type="ORF">JT25_002780</name>
</gene>
<evidence type="ECO:0000259" key="1">
    <source>
        <dbReference type="SMART" id="SM00587"/>
    </source>
</evidence>
<name>A0A140E4U9_9GAMM</name>
<dbReference type="InterPro" id="IPR011009">
    <property type="entry name" value="Kinase-like_dom_sf"/>
</dbReference>
<organism evidence="2 3">
    <name type="scientific">Methylomonas denitrificans</name>
    <dbReference type="NCBI Taxonomy" id="1538553"/>
    <lineage>
        <taxon>Bacteria</taxon>
        <taxon>Pseudomonadati</taxon>
        <taxon>Pseudomonadota</taxon>
        <taxon>Gammaproteobacteria</taxon>
        <taxon>Methylococcales</taxon>
        <taxon>Methylococcaceae</taxon>
        <taxon>Methylomonas</taxon>
    </lineage>
</organism>
<keyword evidence="3" id="KW-1185">Reference proteome</keyword>
<keyword evidence="2" id="KW-0808">Transferase</keyword>
<protein>
    <submittedName>
        <fullName evidence="2">Aminoglycoside phosphotransferase</fullName>
    </submittedName>
</protein>
<accession>A0A140E4U9</accession>
<dbReference type="STRING" id="1538553.JT25_002780"/>
<feature type="domain" description="CHK kinase-like" evidence="1">
    <location>
        <begin position="118"/>
        <end position="297"/>
    </location>
</feature>
<reference evidence="2 3" key="1">
    <citation type="journal article" date="2015" name="Environ. Microbiol.">
        <title>Methane oxidation coupled to nitrate reduction under hypoxia by the Gammaproteobacterium Methylomonas denitrificans, sp. nov. type strain FJG1.</title>
        <authorList>
            <person name="Kits K.D."/>
            <person name="Klotz M.G."/>
            <person name="Stein L.Y."/>
        </authorList>
    </citation>
    <scope>NUCLEOTIDE SEQUENCE [LARGE SCALE GENOMIC DNA]</scope>
    <source>
        <strain evidence="2 3">FJG1</strain>
    </source>
</reference>
<dbReference type="SUPFAM" id="SSF56112">
    <property type="entry name" value="Protein kinase-like (PK-like)"/>
    <property type="match status" value="1"/>
</dbReference>
<proteinExistence type="predicted"/>
<evidence type="ECO:0000313" key="2">
    <source>
        <dbReference type="EMBL" id="AMK75423.1"/>
    </source>
</evidence>
<evidence type="ECO:0000313" key="3">
    <source>
        <dbReference type="Proteomes" id="UP000030512"/>
    </source>
</evidence>
<dbReference type="Gene3D" id="3.90.1200.10">
    <property type="match status" value="1"/>
</dbReference>
<dbReference type="InterPro" id="IPR015897">
    <property type="entry name" value="CHK_kinase-like"/>
</dbReference>